<dbReference type="InterPro" id="IPR004875">
    <property type="entry name" value="DDE_SF_endonuclease_dom"/>
</dbReference>
<organism evidence="2 3">
    <name type="scientific">Rotaria socialis</name>
    <dbReference type="NCBI Taxonomy" id="392032"/>
    <lineage>
        <taxon>Eukaryota</taxon>
        <taxon>Metazoa</taxon>
        <taxon>Spiralia</taxon>
        <taxon>Gnathifera</taxon>
        <taxon>Rotifera</taxon>
        <taxon>Eurotatoria</taxon>
        <taxon>Bdelloidea</taxon>
        <taxon>Philodinida</taxon>
        <taxon>Philodinidae</taxon>
        <taxon>Rotaria</taxon>
    </lineage>
</organism>
<comment type="caution">
    <text evidence="2">The sequence shown here is derived from an EMBL/GenBank/DDBJ whole genome shotgun (WGS) entry which is preliminary data.</text>
</comment>
<evidence type="ECO:0000313" key="3">
    <source>
        <dbReference type="Proteomes" id="UP000663848"/>
    </source>
</evidence>
<reference evidence="2" key="1">
    <citation type="submission" date="2021-02" db="EMBL/GenBank/DDBJ databases">
        <authorList>
            <person name="Nowell W R."/>
        </authorList>
    </citation>
    <scope>NUCLEOTIDE SEQUENCE</scope>
</reference>
<gene>
    <name evidence="2" type="ORF">QYT958_LOCUS38691</name>
</gene>
<evidence type="ECO:0000313" key="2">
    <source>
        <dbReference type="EMBL" id="CAF5006782.1"/>
    </source>
</evidence>
<dbReference type="Pfam" id="PF03184">
    <property type="entry name" value="DDE_1"/>
    <property type="match status" value="1"/>
</dbReference>
<dbReference type="EMBL" id="CAJOBR010034370">
    <property type="protein sequence ID" value="CAF5006782.1"/>
    <property type="molecule type" value="Genomic_DNA"/>
</dbReference>
<feature type="non-terminal residue" evidence="2">
    <location>
        <position position="1"/>
    </location>
</feature>
<name>A0A822AJ44_9BILA</name>
<protein>
    <recommendedName>
        <fullName evidence="1">DDE-1 domain-containing protein</fullName>
    </recommendedName>
</protein>
<proteinExistence type="predicted"/>
<evidence type="ECO:0000259" key="1">
    <source>
        <dbReference type="Pfam" id="PF03184"/>
    </source>
</evidence>
<dbReference type="AlphaFoldDB" id="A0A822AJ44"/>
<sequence>MDNHSCHISIEVIELAQQNQIILLLLPPSCTHALQPLDTVTFSSAKQSWKRIVTRYFLRTGRKTIRKIDLPVLFKELYSLALTPKQVVAGFLRAGVWPFDSSAMKEKVARQPLAAKQLNQLPQAT</sequence>
<accession>A0A822AJ44</accession>
<dbReference type="Proteomes" id="UP000663848">
    <property type="component" value="Unassembled WGS sequence"/>
</dbReference>
<dbReference type="GO" id="GO:0003676">
    <property type="term" value="F:nucleic acid binding"/>
    <property type="evidence" value="ECO:0007669"/>
    <property type="project" value="InterPro"/>
</dbReference>
<feature type="domain" description="DDE-1" evidence="1">
    <location>
        <begin position="1"/>
        <end position="65"/>
    </location>
</feature>